<keyword evidence="3" id="KW-1185">Reference proteome</keyword>
<name>A0AAN8FXV9_TRICO</name>
<evidence type="ECO:0000256" key="1">
    <source>
        <dbReference type="SAM" id="Phobius"/>
    </source>
</evidence>
<proteinExistence type="predicted"/>
<reference evidence="2 3" key="1">
    <citation type="submission" date="2019-10" db="EMBL/GenBank/DDBJ databases">
        <title>Assembly and Annotation for the nematode Trichostrongylus colubriformis.</title>
        <authorList>
            <person name="Martin J."/>
        </authorList>
    </citation>
    <scope>NUCLEOTIDE SEQUENCE [LARGE SCALE GENOMIC DNA]</scope>
    <source>
        <strain evidence="2">G859</strain>
        <tissue evidence="2">Whole worm</tissue>
    </source>
</reference>
<feature type="transmembrane region" description="Helical" evidence="1">
    <location>
        <begin position="12"/>
        <end position="31"/>
    </location>
</feature>
<dbReference type="EMBL" id="WIXE01016499">
    <property type="protein sequence ID" value="KAK5972608.1"/>
    <property type="molecule type" value="Genomic_DNA"/>
</dbReference>
<feature type="transmembrane region" description="Helical" evidence="1">
    <location>
        <begin position="37"/>
        <end position="58"/>
    </location>
</feature>
<dbReference type="AlphaFoldDB" id="A0AAN8FXV9"/>
<keyword evidence="1" id="KW-0472">Membrane</keyword>
<protein>
    <submittedName>
        <fullName evidence="2">Uncharacterized protein</fullName>
    </submittedName>
</protein>
<sequence length="133" mass="14553">MVGTVLWCGGDVYLIIVGVVLVILALFNFFGDTTSKVSASFRLLLAIAYAVAISYAVFKKDARIMAGIMIAAIVLIVFDVISILVSIFGKSTVAQMLVSVFFAVLRILFLVHIFYVANKVRKAYEEEEPEPPA</sequence>
<evidence type="ECO:0000313" key="3">
    <source>
        <dbReference type="Proteomes" id="UP001331761"/>
    </source>
</evidence>
<evidence type="ECO:0000313" key="2">
    <source>
        <dbReference type="EMBL" id="KAK5972608.1"/>
    </source>
</evidence>
<keyword evidence="1" id="KW-0812">Transmembrane</keyword>
<comment type="caution">
    <text evidence="2">The sequence shown here is derived from an EMBL/GenBank/DDBJ whole genome shotgun (WGS) entry which is preliminary data.</text>
</comment>
<gene>
    <name evidence="2" type="ORF">GCK32_015020</name>
</gene>
<dbReference type="Proteomes" id="UP001331761">
    <property type="component" value="Unassembled WGS sequence"/>
</dbReference>
<organism evidence="2 3">
    <name type="scientific">Trichostrongylus colubriformis</name>
    <name type="common">Black scour worm</name>
    <dbReference type="NCBI Taxonomy" id="6319"/>
    <lineage>
        <taxon>Eukaryota</taxon>
        <taxon>Metazoa</taxon>
        <taxon>Ecdysozoa</taxon>
        <taxon>Nematoda</taxon>
        <taxon>Chromadorea</taxon>
        <taxon>Rhabditida</taxon>
        <taxon>Rhabditina</taxon>
        <taxon>Rhabditomorpha</taxon>
        <taxon>Strongyloidea</taxon>
        <taxon>Trichostrongylidae</taxon>
        <taxon>Trichostrongylus</taxon>
    </lineage>
</organism>
<feature type="transmembrane region" description="Helical" evidence="1">
    <location>
        <begin position="65"/>
        <end position="88"/>
    </location>
</feature>
<accession>A0AAN8FXV9</accession>
<feature type="transmembrane region" description="Helical" evidence="1">
    <location>
        <begin position="94"/>
        <end position="117"/>
    </location>
</feature>
<keyword evidence="1" id="KW-1133">Transmembrane helix</keyword>